<gene>
    <name evidence="2" type="primary">nagAa</name>
    <name evidence="2" type="ORF">CLLU_21880</name>
</gene>
<dbReference type="GO" id="GO:0016491">
    <property type="term" value="F:oxidoreductase activity"/>
    <property type="evidence" value="ECO:0007669"/>
    <property type="project" value="UniProtKB-KW"/>
</dbReference>
<dbReference type="AlphaFoldDB" id="A0A2T0BLT1"/>
<dbReference type="PANTHER" id="PTHR42895">
    <property type="entry name" value="IRON-SULFUR CLUSTER-BINDING PROTEIN-RELATED"/>
    <property type="match status" value="1"/>
</dbReference>
<dbReference type="InterPro" id="IPR027980">
    <property type="entry name" value="RACo_C"/>
</dbReference>
<dbReference type="InterPro" id="IPR012675">
    <property type="entry name" value="Beta-grasp_dom_sf"/>
</dbReference>
<dbReference type="InterPro" id="IPR036010">
    <property type="entry name" value="2Fe-2S_ferredoxin-like_sf"/>
</dbReference>
<accession>A0A2T0BLT1</accession>
<dbReference type="Pfam" id="PF17651">
    <property type="entry name" value="Raco_middle"/>
    <property type="match status" value="1"/>
</dbReference>
<dbReference type="OrthoDB" id="9810588at2"/>
<dbReference type="Pfam" id="PF14574">
    <property type="entry name" value="RACo_C_ter"/>
    <property type="match status" value="1"/>
</dbReference>
<keyword evidence="2" id="KW-0560">Oxidoreductase</keyword>
<dbReference type="Gene3D" id="3.30.420.480">
    <property type="entry name" value="Domain of unknown function (DUF4445)"/>
    <property type="match status" value="1"/>
</dbReference>
<dbReference type="Pfam" id="PF00111">
    <property type="entry name" value="Fer2"/>
    <property type="match status" value="1"/>
</dbReference>
<evidence type="ECO:0000259" key="1">
    <source>
        <dbReference type="PROSITE" id="PS51085"/>
    </source>
</evidence>
<dbReference type="Gene3D" id="3.10.20.30">
    <property type="match status" value="1"/>
</dbReference>
<dbReference type="SUPFAM" id="SSF54292">
    <property type="entry name" value="2Fe-2S ferredoxin-like"/>
    <property type="match status" value="1"/>
</dbReference>
<dbReference type="InterPro" id="IPR001041">
    <property type="entry name" value="2Fe-2S_ferredoxin-type"/>
</dbReference>
<evidence type="ECO:0000313" key="3">
    <source>
        <dbReference type="Proteomes" id="UP000237798"/>
    </source>
</evidence>
<reference evidence="2 3" key="1">
    <citation type="submission" date="2018-03" db="EMBL/GenBank/DDBJ databases">
        <title>Genome sequence of Clostridium luticellarii DSM 29923.</title>
        <authorList>
            <person name="Poehlein A."/>
            <person name="Daniel R."/>
        </authorList>
    </citation>
    <scope>NUCLEOTIDE SEQUENCE [LARGE SCALE GENOMIC DNA]</scope>
    <source>
        <strain evidence="2 3">DSM 29923</strain>
    </source>
</reference>
<keyword evidence="3" id="KW-1185">Reference proteome</keyword>
<dbReference type="InterPro" id="IPR040506">
    <property type="entry name" value="RACo_linker"/>
</dbReference>
<dbReference type="PROSITE" id="PS51085">
    <property type="entry name" value="2FE2S_FER_2"/>
    <property type="match status" value="1"/>
</dbReference>
<dbReference type="Gene3D" id="3.10.20.880">
    <property type="match status" value="1"/>
</dbReference>
<dbReference type="InterPro" id="IPR052911">
    <property type="entry name" value="Corrinoid_activation_enz"/>
</dbReference>
<dbReference type="Pfam" id="PF17650">
    <property type="entry name" value="RACo_linker"/>
    <property type="match status" value="1"/>
</dbReference>
<protein>
    <submittedName>
        <fullName evidence="2">Ferredoxin--NAD(P)(+) reductase</fullName>
        <ecNumber evidence="2">1.18.1.7</ecNumber>
    </submittedName>
</protein>
<dbReference type="EMBL" id="PVXP01000031">
    <property type="protein sequence ID" value="PRR84846.1"/>
    <property type="molecule type" value="Genomic_DNA"/>
</dbReference>
<dbReference type="InterPro" id="IPR041414">
    <property type="entry name" value="Raco-like_middle"/>
</dbReference>
<dbReference type="InterPro" id="IPR042259">
    <property type="entry name" value="Raco-like_middle_sf"/>
</dbReference>
<feature type="domain" description="2Fe-2S ferredoxin-type" evidence="1">
    <location>
        <begin position="13"/>
        <end position="106"/>
    </location>
</feature>
<dbReference type="GO" id="GO:0051536">
    <property type="term" value="F:iron-sulfur cluster binding"/>
    <property type="evidence" value="ECO:0007669"/>
    <property type="project" value="InterPro"/>
</dbReference>
<dbReference type="EC" id="1.18.1.7" evidence="2"/>
<comment type="caution">
    <text evidence="2">The sequence shown here is derived from an EMBL/GenBank/DDBJ whole genome shotgun (WGS) entry which is preliminary data.</text>
</comment>
<dbReference type="SUPFAM" id="SSF53067">
    <property type="entry name" value="Actin-like ATPase domain"/>
    <property type="match status" value="1"/>
</dbReference>
<organism evidence="2 3">
    <name type="scientific">Clostridium luticellarii</name>
    <dbReference type="NCBI Taxonomy" id="1691940"/>
    <lineage>
        <taxon>Bacteria</taxon>
        <taxon>Bacillati</taxon>
        <taxon>Bacillota</taxon>
        <taxon>Clostridia</taxon>
        <taxon>Eubacteriales</taxon>
        <taxon>Clostridiaceae</taxon>
        <taxon>Clostridium</taxon>
    </lineage>
</organism>
<sequence length="612" mass="67302">MNKCKTTSNDGKIKIAVHCSEGEKLIFAEKGGNLLDVLRDNKVYVESSCNGKGKCGKCKVKIISGLDKKTINNNEHLTESEIESGFRLSCETIVNGDLEIMIPEENGTMTVLTEGEKYDYELDGLVEKKHVALDKPSIEDQRDDYRRLSDGFGKKDLSIDFKNFPIMGETMRSEDFDVTGIFFKNRLLSLESGKSNIGTYGLAVDIGTTTVAIYLLDLENGKVLDVQSQVNRQRSYGADVISRINFTMENPRGLDILNRSIIEQINDIIGLLCQRNSIEKDNIYDTAIVGNTTMIHLLLKLTCKYMAMSPYIAMVTEGLEFKAREIGIDTGGMVSLIPGISSYVGSDITAGIMSSGLLKSERYSLLLDLGTNGEMALGNKNEIITCSTAAGPAFEGANIKCGMGGVIGAISKIDLSKNKIYETIGNAEPLGICGSGVMDMVAQLLSHGIVDETGKMLEKDEIEDEKYRDRIVREGKMLQFIVADNSRNQENIIFTQKDIREVQLAKAAVCAGMKILLKEKNIGFDEIEKVYIGGGFGNYMNIKSSVQIGMIPKELGGKIKSIGNCAGSGAKMYLLSKNVRDKTKSVVDKAVYIELSKRPDFQDYFVDAMMME</sequence>
<dbReference type="PANTHER" id="PTHR42895:SF2">
    <property type="entry name" value="IRON-SULFUR CLUSTER PROTEIN"/>
    <property type="match status" value="1"/>
</dbReference>
<evidence type="ECO:0000313" key="2">
    <source>
        <dbReference type="EMBL" id="PRR84846.1"/>
    </source>
</evidence>
<name>A0A2T0BLT1_9CLOT</name>
<dbReference type="RefSeq" id="WP_106009812.1">
    <property type="nucleotide sequence ID" value="NZ_JALCPJ010000013.1"/>
</dbReference>
<dbReference type="Proteomes" id="UP000237798">
    <property type="component" value="Unassembled WGS sequence"/>
</dbReference>
<proteinExistence type="predicted"/>
<dbReference type="InterPro" id="IPR043129">
    <property type="entry name" value="ATPase_NBD"/>
</dbReference>